<organism evidence="2 3">
    <name type="scientific">Emticicia aquatilis</name>
    <dbReference type="NCBI Taxonomy" id="1537369"/>
    <lineage>
        <taxon>Bacteria</taxon>
        <taxon>Pseudomonadati</taxon>
        <taxon>Bacteroidota</taxon>
        <taxon>Cytophagia</taxon>
        <taxon>Cytophagales</taxon>
        <taxon>Leadbetterellaceae</taxon>
        <taxon>Emticicia</taxon>
    </lineage>
</organism>
<keyword evidence="1" id="KW-0812">Transmembrane</keyword>
<name>A0A916YJC0_9BACT</name>
<keyword evidence="1" id="KW-0472">Membrane</keyword>
<evidence type="ECO:0000313" key="3">
    <source>
        <dbReference type="Proteomes" id="UP000609064"/>
    </source>
</evidence>
<evidence type="ECO:0000256" key="1">
    <source>
        <dbReference type="SAM" id="Phobius"/>
    </source>
</evidence>
<feature type="transmembrane region" description="Helical" evidence="1">
    <location>
        <begin position="28"/>
        <end position="48"/>
    </location>
</feature>
<dbReference type="Proteomes" id="UP000609064">
    <property type="component" value="Unassembled WGS sequence"/>
</dbReference>
<dbReference type="RefSeq" id="WP_188765013.1">
    <property type="nucleotide sequence ID" value="NZ_BMKK01000002.1"/>
</dbReference>
<reference evidence="2" key="2">
    <citation type="submission" date="2020-09" db="EMBL/GenBank/DDBJ databases">
        <authorList>
            <person name="Sun Q."/>
            <person name="Zhou Y."/>
        </authorList>
    </citation>
    <scope>NUCLEOTIDE SEQUENCE</scope>
    <source>
        <strain evidence="2">CGMCC 1.15958</strain>
    </source>
</reference>
<protein>
    <submittedName>
        <fullName evidence="2">Uncharacterized protein</fullName>
    </submittedName>
</protein>
<dbReference type="EMBL" id="BMKK01000002">
    <property type="protein sequence ID" value="GGD48515.1"/>
    <property type="molecule type" value="Genomic_DNA"/>
</dbReference>
<gene>
    <name evidence="2" type="ORF">GCM10011514_10730</name>
</gene>
<keyword evidence="1" id="KW-1133">Transmembrane helix</keyword>
<keyword evidence="3" id="KW-1185">Reference proteome</keyword>
<comment type="caution">
    <text evidence="2">The sequence shown here is derived from an EMBL/GenBank/DDBJ whole genome shotgun (WGS) entry which is preliminary data.</text>
</comment>
<accession>A0A916YJC0</accession>
<reference evidence="2" key="1">
    <citation type="journal article" date="2014" name="Int. J. Syst. Evol. Microbiol.">
        <title>Complete genome sequence of Corynebacterium casei LMG S-19264T (=DSM 44701T), isolated from a smear-ripened cheese.</title>
        <authorList>
            <consortium name="US DOE Joint Genome Institute (JGI-PGF)"/>
            <person name="Walter F."/>
            <person name="Albersmeier A."/>
            <person name="Kalinowski J."/>
            <person name="Ruckert C."/>
        </authorList>
    </citation>
    <scope>NUCLEOTIDE SEQUENCE</scope>
    <source>
        <strain evidence="2">CGMCC 1.15958</strain>
    </source>
</reference>
<dbReference type="AlphaFoldDB" id="A0A916YJC0"/>
<proteinExistence type="predicted"/>
<evidence type="ECO:0000313" key="2">
    <source>
        <dbReference type="EMBL" id="GGD48515.1"/>
    </source>
</evidence>
<sequence>MIAKTQTAIRHFFAVNDVNKYIDRLFNLLKASMFLLLLSNILWGTLFWDATKNSDQKVFVRSGKEMFAALLADNDTRNIGQVRGLINTFAKLFFESDAKSFSERLNEGFWLLNKQDAQAIYKNFIDEKVQENYTKFNAYSKIKIDSMGVDMSVVPYKCTLLFKQAIYFNEQEKISNVGAIFELQPVPYSEKNPYGLQIQNFNYIEYKPKL</sequence>